<proteinExistence type="predicted"/>
<dbReference type="Proteomes" id="UP000031599">
    <property type="component" value="Unassembled WGS sequence"/>
</dbReference>
<evidence type="ECO:0000256" key="1">
    <source>
        <dbReference type="SAM" id="MobiDB-lite"/>
    </source>
</evidence>
<gene>
    <name evidence="2" type="ORF">DB30_05051</name>
</gene>
<dbReference type="AlphaFoldDB" id="A0A0C2D7J4"/>
<comment type="caution">
    <text evidence="2">The sequence shown here is derived from an EMBL/GenBank/DDBJ whole genome shotgun (WGS) entry which is preliminary data.</text>
</comment>
<accession>A0A0C2D7J4</accession>
<dbReference type="EMBL" id="JMCC02000044">
    <property type="protein sequence ID" value="KIG15997.1"/>
    <property type="molecule type" value="Genomic_DNA"/>
</dbReference>
<sequence length="40" mass="4271">MAQASAATIETKIHSRRILAVSHTHPSLGASDNKTGARER</sequence>
<evidence type="ECO:0000313" key="3">
    <source>
        <dbReference type="Proteomes" id="UP000031599"/>
    </source>
</evidence>
<evidence type="ECO:0000313" key="2">
    <source>
        <dbReference type="EMBL" id="KIG15997.1"/>
    </source>
</evidence>
<reference evidence="2 3" key="1">
    <citation type="submission" date="2014-12" db="EMBL/GenBank/DDBJ databases">
        <title>Genome assembly of Enhygromyxa salina DSM 15201.</title>
        <authorList>
            <person name="Sharma G."/>
            <person name="Subramanian S."/>
        </authorList>
    </citation>
    <scope>NUCLEOTIDE SEQUENCE [LARGE SCALE GENOMIC DNA]</scope>
    <source>
        <strain evidence="2 3">DSM 15201</strain>
    </source>
</reference>
<organism evidence="2 3">
    <name type="scientific">Enhygromyxa salina</name>
    <dbReference type="NCBI Taxonomy" id="215803"/>
    <lineage>
        <taxon>Bacteria</taxon>
        <taxon>Pseudomonadati</taxon>
        <taxon>Myxococcota</taxon>
        <taxon>Polyangia</taxon>
        <taxon>Nannocystales</taxon>
        <taxon>Nannocystaceae</taxon>
        <taxon>Enhygromyxa</taxon>
    </lineage>
</organism>
<protein>
    <submittedName>
        <fullName evidence="2">Uncharacterized protein</fullName>
    </submittedName>
</protein>
<name>A0A0C2D7J4_9BACT</name>
<feature type="region of interest" description="Disordered" evidence="1">
    <location>
        <begin position="1"/>
        <end position="40"/>
    </location>
</feature>